<gene>
    <name evidence="7" type="ORF">Daesc_008917</name>
</gene>
<reference evidence="7 8" key="1">
    <citation type="journal article" date="2024" name="Front Chem Biol">
        <title>Unveiling the potential of Daldinia eschscholtzii MFLUCC 19-0629 through bioactivity and bioinformatics studies for enhanced sustainable agriculture production.</title>
        <authorList>
            <person name="Brooks S."/>
            <person name="Weaver J.A."/>
            <person name="Klomchit A."/>
            <person name="Alharthi S.A."/>
            <person name="Onlamun T."/>
            <person name="Nurani R."/>
            <person name="Vong T.K."/>
            <person name="Alberti F."/>
            <person name="Greco C."/>
        </authorList>
    </citation>
    <scope>NUCLEOTIDE SEQUENCE [LARGE SCALE GENOMIC DNA]</scope>
    <source>
        <strain evidence="7">MFLUCC 19-0629</strain>
    </source>
</reference>
<name>A0AAX6M8V5_9PEZI</name>
<evidence type="ECO:0000256" key="6">
    <source>
        <dbReference type="SAM" id="MobiDB-lite"/>
    </source>
</evidence>
<keyword evidence="5" id="KW-0539">Nucleus</keyword>
<comment type="caution">
    <text evidence="7">The sequence shown here is derived from an EMBL/GenBank/DDBJ whole genome shotgun (WGS) entry which is preliminary data.</text>
</comment>
<keyword evidence="3" id="KW-0238">DNA-binding</keyword>
<evidence type="ECO:0000313" key="8">
    <source>
        <dbReference type="Proteomes" id="UP001369815"/>
    </source>
</evidence>
<feature type="region of interest" description="Disordered" evidence="6">
    <location>
        <begin position="24"/>
        <end position="76"/>
    </location>
</feature>
<evidence type="ECO:0000256" key="3">
    <source>
        <dbReference type="ARBA" id="ARBA00023125"/>
    </source>
</evidence>
<evidence type="ECO:0000256" key="1">
    <source>
        <dbReference type="ARBA" id="ARBA00004123"/>
    </source>
</evidence>
<comment type="subcellular location">
    <subcellularLocation>
        <location evidence="1">Nucleus</location>
    </subcellularLocation>
</comment>
<keyword evidence="2" id="KW-0805">Transcription regulation</keyword>
<dbReference type="AlphaFoldDB" id="A0AAX6M8V5"/>
<evidence type="ECO:0000256" key="5">
    <source>
        <dbReference type="ARBA" id="ARBA00023242"/>
    </source>
</evidence>
<dbReference type="GO" id="GO:0005634">
    <property type="term" value="C:nucleus"/>
    <property type="evidence" value="ECO:0007669"/>
    <property type="project" value="UniProtKB-SubCell"/>
</dbReference>
<dbReference type="GO" id="GO:0000981">
    <property type="term" value="F:DNA-binding transcription factor activity, RNA polymerase II-specific"/>
    <property type="evidence" value="ECO:0007669"/>
    <property type="project" value="TreeGrafter"/>
</dbReference>
<dbReference type="Proteomes" id="UP001369815">
    <property type="component" value="Unassembled WGS sequence"/>
</dbReference>
<accession>A0AAX6M8V5</accession>
<feature type="compositionally biased region" description="Low complexity" evidence="6">
    <location>
        <begin position="60"/>
        <end position="71"/>
    </location>
</feature>
<evidence type="ECO:0000256" key="2">
    <source>
        <dbReference type="ARBA" id="ARBA00023015"/>
    </source>
</evidence>
<dbReference type="PANTHER" id="PTHR31845:SF10">
    <property type="entry name" value="ZN(II)2CYS6 TRANSCRIPTION FACTOR (EUROFUNG)"/>
    <property type="match status" value="1"/>
</dbReference>
<protein>
    <submittedName>
        <fullName evidence="7">Uncharacterized protein</fullName>
    </submittedName>
</protein>
<keyword evidence="4" id="KW-0804">Transcription</keyword>
<dbReference type="InterPro" id="IPR051089">
    <property type="entry name" value="prtT"/>
</dbReference>
<proteinExistence type="predicted"/>
<organism evidence="7 8">
    <name type="scientific">Daldinia eschscholtzii</name>
    <dbReference type="NCBI Taxonomy" id="292717"/>
    <lineage>
        <taxon>Eukaryota</taxon>
        <taxon>Fungi</taxon>
        <taxon>Dikarya</taxon>
        <taxon>Ascomycota</taxon>
        <taxon>Pezizomycotina</taxon>
        <taxon>Sordariomycetes</taxon>
        <taxon>Xylariomycetidae</taxon>
        <taxon>Xylariales</taxon>
        <taxon>Hypoxylaceae</taxon>
        <taxon>Daldinia</taxon>
    </lineage>
</organism>
<sequence>MLAKTAQLEERLNSLVDFIRATNSGDVPAPLRQVPGSKSPTSSPKVTADGAPIRSRERTSTTTPSRSSSSSYEQPRAIPDYYNEHAPRVCVCRTQAGENPASLESDEILLSIFVEELVPNYPFVILPPGFTASELAVKYPFLFATVRMIASYRNLSSLRSQNYFIMRHISEQMLMRSERSLEILQSILLVVGYYHYHCIMHAQMNNLIALANSLAADLGINKPPEMQEKTRLLISAPDAPKIRVNDERRALCGVWYMTSV</sequence>
<dbReference type="PANTHER" id="PTHR31845">
    <property type="entry name" value="FINGER DOMAIN PROTEIN, PUTATIVE-RELATED"/>
    <property type="match status" value="1"/>
</dbReference>
<evidence type="ECO:0000313" key="7">
    <source>
        <dbReference type="EMBL" id="KAK6948846.1"/>
    </source>
</evidence>
<dbReference type="EMBL" id="JBANMG010000009">
    <property type="protein sequence ID" value="KAK6948846.1"/>
    <property type="molecule type" value="Genomic_DNA"/>
</dbReference>
<dbReference type="GO" id="GO:0000976">
    <property type="term" value="F:transcription cis-regulatory region binding"/>
    <property type="evidence" value="ECO:0007669"/>
    <property type="project" value="TreeGrafter"/>
</dbReference>
<evidence type="ECO:0000256" key="4">
    <source>
        <dbReference type="ARBA" id="ARBA00023163"/>
    </source>
</evidence>
<feature type="compositionally biased region" description="Polar residues" evidence="6">
    <location>
        <begin position="36"/>
        <end position="45"/>
    </location>
</feature>
<keyword evidence="8" id="KW-1185">Reference proteome</keyword>